<dbReference type="STRING" id="66420.A0A194QJW1"/>
<proteinExistence type="predicted"/>
<feature type="compositionally biased region" description="Basic residues" evidence="1">
    <location>
        <begin position="1615"/>
        <end position="1628"/>
    </location>
</feature>
<dbReference type="GO" id="GO:0006508">
    <property type="term" value="P:proteolysis"/>
    <property type="evidence" value="ECO:0007669"/>
    <property type="project" value="InterPro"/>
</dbReference>
<evidence type="ECO:0000313" key="3">
    <source>
        <dbReference type="EMBL" id="KPJ05200.1"/>
    </source>
</evidence>
<reference evidence="3 4" key="1">
    <citation type="journal article" date="2015" name="Nat. Commun.">
        <title>Outbred genome sequencing and CRISPR/Cas9 gene editing in butterflies.</title>
        <authorList>
            <person name="Li X."/>
            <person name="Fan D."/>
            <person name="Zhang W."/>
            <person name="Liu G."/>
            <person name="Zhang L."/>
            <person name="Zhao L."/>
            <person name="Fang X."/>
            <person name="Chen L."/>
            <person name="Dong Y."/>
            <person name="Chen Y."/>
            <person name="Ding Y."/>
            <person name="Zhao R."/>
            <person name="Feng M."/>
            <person name="Zhu Y."/>
            <person name="Feng Y."/>
            <person name="Jiang X."/>
            <person name="Zhu D."/>
            <person name="Xiang H."/>
            <person name="Feng X."/>
            <person name="Li S."/>
            <person name="Wang J."/>
            <person name="Zhang G."/>
            <person name="Kronforst M.R."/>
            <person name="Wang W."/>
        </authorList>
    </citation>
    <scope>NUCLEOTIDE SEQUENCE [LARGE SCALE GENOMIC DNA]</scope>
    <source>
        <strain evidence="3">Ya'a_city_454_Px</strain>
        <tissue evidence="3">Whole body</tissue>
    </source>
</reference>
<dbReference type="InterPro" id="IPR009003">
    <property type="entry name" value="Peptidase_S1_PA"/>
</dbReference>
<accession>A0A194QJW1</accession>
<dbReference type="Proteomes" id="UP000053268">
    <property type="component" value="Unassembled WGS sequence"/>
</dbReference>
<feature type="compositionally biased region" description="Basic and acidic residues" evidence="1">
    <location>
        <begin position="1629"/>
        <end position="1659"/>
    </location>
</feature>
<gene>
    <name evidence="3" type="ORF">RR46_04037</name>
</gene>
<dbReference type="PRINTS" id="PR00722">
    <property type="entry name" value="CHYMOTRYPSIN"/>
</dbReference>
<evidence type="ECO:0000259" key="2">
    <source>
        <dbReference type="PROSITE" id="PS50240"/>
    </source>
</evidence>
<dbReference type="PANTHER" id="PTHR24260">
    <property type="match status" value="1"/>
</dbReference>
<feature type="region of interest" description="Disordered" evidence="1">
    <location>
        <begin position="1577"/>
        <end position="1666"/>
    </location>
</feature>
<dbReference type="SMART" id="SM00020">
    <property type="entry name" value="Tryp_SPc"/>
    <property type="match status" value="4"/>
</dbReference>
<dbReference type="PANTHER" id="PTHR24260:SF136">
    <property type="entry name" value="GH08193P-RELATED"/>
    <property type="match status" value="1"/>
</dbReference>
<dbReference type="InterPro" id="IPR001254">
    <property type="entry name" value="Trypsin_dom"/>
</dbReference>
<dbReference type="Gene3D" id="2.40.10.10">
    <property type="entry name" value="Trypsin-like serine proteases"/>
    <property type="match status" value="6"/>
</dbReference>
<feature type="domain" description="Peptidase S1" evidence="2">
    <location>
        <begin position="35"/>
        <end position="355"/>
    </location>
</feature>
<evidence type="ECO:0000256" key="1">
    <source>
        <dbReference type="SAM" id="MobiDB-lite"/>
    </source>
</evidence>
<dbReference type="InterPro" id="IPR051333">
    <property type="entry name" value="CLIP_Serine_Protease"/>
</dbReference>
<dbReference type="PROSITE" id="PS50240">
    <property type="entry name" value="TRYPSIN_DOM"/>
    <property type="match status" value="4"/>
</dbReference>
<feature type="domain" description="Peptidase S1" evidence="2">
    <location>
        <begin position="1213"/>
        <end position="1561"/>
    </location>
</feature>
<dbReference type="InterPro" id="IPR001314">
    <property type="entry name" value="Peptidase_S1A"/>
</dbReference>
<evidence type="ECO:0000313" key="4">
    <source>
        <dbReference type="Proteomes" id="UP000053268"/>
    </source>
</evidence>
<dbReference type="GO" id="GO:0004252">
    <property type="term" value="F:serine-type endopeptidase activity"/>
    <property type="evidence" value="ECO:0007669"/>
    <property type="project" value="InterPro"/>
</dbReference>
<dbReference type="InterPro" id="IPR043504">
    <property type="entry name" value="Peptidase_S1_PA_chymotrypsin"/>
</dbReference>
<feature type="compositionally biased region" description="Basic and acidic residues" evidence="1">
    <location>
        <begin position="1589"/>
        <end position="1614"/>
    </location>
</feature>
<organism evidence="3 4">
    <name type="scientific">Papilio xuthus</name>
    <name type="common">Asian swallowtail butterfly</name>
    <dbReference type="NCBI Taxonomy" id="66420"/>
    <lineage>
        <taxon>Eukaryota</taxon>
        <taxon>Metazoa</taxon>
        <taxon>Ecdysozoa</taxon>
        <taxon>Arthropoda</taxon>
        <taxon>Hexapoda</taxon>
        <taxon>Insecta</taxon>
        <taxon>Pterygota</taxon>
        <taxon>Neoptera</taxon>
        <taxon>Endopterygota</taxon>
        <taxon>Lepidoptera</taxon>
        <taxon>Glossata</taxon>
        <taxon>Ditrysia</taxon>
        <taxon>Papilionoidea</taxon>
        <taxon>Papilionidae</taxon>
        <taxon>Papilioninae</taxon>
        <taxon>Papilio</taxon>
    </lineage>
</organism>
<sequence>MKFVDYLLSFVLLSEIETIRGLNITAEVLNKTRRILRGSEAGDSKPFMVYLRPARDAENAVVDRNWLCGGVIIHENYILTSAACIENIGHFYVVSGTHRWIPPGIQDDCITNGAMKAVWKCVPANYEYDGDQFENIRWMINDIAVVKVEDRFNFQRRVVGCDYVPKKIQFNNKSIDLEAPGTIGTLAGWGSQNNFGDPIEALERQTINSPVLMETNTVLLGKMHCKRRWPERYHYIIEKSMICAKDTVSGGELAGLCNNDHGGPLVVGHGNSATVVGIISACLTTNLTRKCYGPFLYTSVYNNHLMITCAVDKEISLLFLAFKACGNRNLLYLDLLVGVMYSELRIRKWLKQHIPGLDILMGSKLIEGTTKTIKISELLRNTGRIDLLGHLNATRRILDGKEVRENRPYMVYLKLPKKYPKQGDYRRWFCGGVIIHEQFILTSAACIEDVKHFYVVSGTFTFYEGEEEYTNPCFKNGAKRAVWKCIPRNYIFDGHENDNVRWMNNDLAIVKVEDEFDFDRRMRGCDFIPAPIAYNNRSEQYESAGNIASVAGWGSTDKYSDWINARSGSNRQALLESNVILISKALCKNRWGPRYHNIIENYMICTKDITAQLSEMCHDKYVDCTDIMYSGEYEGERRDMSNDLLVHSASHHFDGRKRIKSWSGGFCENDHGGPLVYGTGNEAVVIGVISACLVKEATNKCYGPFLYTSVYRNRKLINCALFKDPNVNCKVFRTDDTFLEIDLKWEEDDREINQRTTSVGSAIVDVECIETATILPEKVEHILNNTRRIIQGTEVTDGRPYMVYLKMPRTNKKQANYRNWLCGGVILHEEYILTSAACIQDAQHFYVVSGTYRYSEEDDRFSSSCIKNGAKKATWKCIPKNYVFDGHENDNIRWMNNDIAIVKIEEGFDFTRRVRGCEFTPRPISFNNQSHAMENPGLIAQIAGWGTTSKYNDLKYFWVNRRNYNQQTLLEANVEIISKARCKRRWGTRYHNIIENYMICSKDIGQSMSEMCNEKYVDCEDIDYSEEDMRRKDINLRAGKVPANFSMHSALHNETVGNSSVDRRGFRNGRLEGGFCENDHGGPLIYGTGPNAIVIGVISACLVKENSNKCYGPFLYTSVFKNRQFISCAIYKEVDQKCRRQFRSGVTHEEQYFSWKDHPDGTDVTKVSSLTTTPNPVITKTTETANDSINEIDDIPDEGWEYENTTVVDTRRILYSKRVPIGKRPYMIYLQLTKESAKAHKYKGWLCGGVILSNYYVLTSAACVEDAEHFYIVSGTTKFVDSFDYKTDNCVCKHRRKVVWKCIPKNYKFDFQDSIKWSSNDIAIVKVNKPFKFGVVETGCEFATDLVCYNNVSRELEKAGTKGYIAGWGSGNTFREGVYRRQSVHIPENAKYLQEAKVCVMDNEQCAKKWAQKFRTIINQYMVCTKDVMKRISAICDKKYANCTDMENRRNVEDVAPSDDLAVDLGRHLRDPDDYTARRSSLGGFCENDHGGPFTVKYKGKERVIGVISACKIDPKSHSCHGPFLYTSVFKNRQFISCAITKDIEENCRRVFRSGITHEEWSVNWDNVDKPKVVNHKTKLSSDESSDSVSKETRPQKTIRERSKKEEKVTEQKKEKVKNKHTNKRPRKIKEDRRKSKHSKSGDRQNKDDTFYESSRDENVNDPEDL</sequence>
<protein>
    <submittedName>
        <fullName evidence="3">Granzyme M</fullName>
    </submittedName>
</protein>
<name>A0A194QJW1_PAPXU</name>
<feature type="domain" description="Peptidase S1" evidence="2">
    <location>
        <begin position="789"/>
        <end position="1155"/>
    </location>
</feature>
<dbReference type="SUPFAM" id="SSF50494">
    <property type="entry name" value="Trypsin-like serine proteases"/>
    <property type="match status" value="4"/>
</dbReference>
<dbReference type="EMBL" id="KQ458761">
    <property type="protein sequence ID" value="KPJ05200.1"/>
    <property type="molecule type" value="Genomic_DNA"/>
</dbReference>
<dbReference type="Pfam" id="PF00089">
    <property type="entry name" value="Trypsin"/>
    <property type="match status" value="4"/>
</dbReference>
<keyword evidence="4" id="KW-1185">Reference proteome</keyword>
<feature type="domain" description="Peptidase S1" evidence="2">
    <location>
        <begin position="397"/>
        <end position="751"/>
    </location>
</feature>